<dbReference type="STRING" id="1963862.B4O97_09520"/>
<dbReference type="AlphaFoldDB" id="A0A1Y1RY96"/>
<evidence type="ECO:0000313" key="2">
    <source>
        <dbReference type="Proteomes" id="UP000192343"/>
    </source>
</evidence>
<dbReference type="EMBL" id="MWQY01000009">
    <property type="protein sequence ID" value="ORC35400.1"/>
    <property type="molecule type" value="Genomic_DNA"/>
</dbReference>
<keyword evidence="2" id="KW-1185">Reference proteome</keyword>
<reference evidence="1 2" key="1">
    <citation type="submission" date="2017-03" db="EMBL/GenBank/DDBJ databases">
        <title>Draft Genome sequence of Marispirochaeta sp. strain JC444.</title>
        <authorList>
            <person name="Shivani Y."/>
            <person name="Subhash Y."/>
            <person name="Sasikala C."/>
            <person name="Ramana C."/>
        </authorList>
    </citation>
    <scope>NUCLEOTIDE SEQUENCE [LARGE SCALE GENOMIC DNA]</scope>
    <source>
        <strain evidence="1 2">JC444</strain>
    </source>
</reference>
<sequence length="181" mass="19390">MNCTLCTARSCRSTVSCGAETFDPDSLVCDYREDRNASIVESAARLVDGGRAGTLDRVQELVEYIRDQGLKKVGLAYCYGMEKQAARARVRLRESGAKVEAVSCTVGALPQNLVNSKSELKGVSCNPLGQAAQLNAAGPDLTVTMGLCLGHDILFNRYIEGDVTTLAVKDRVHGHSPLKGL</sequence>
<protein>
    <recommendedName>
        <fullName evidence="3">Metal-binding protein</fullName>
    </recommendedName>
</protein>
<dbReference type="RefSeq" id="WP_083050355.1">
    <property type="nucleotide sequence ID" value="NZ_CAXXQO010000003.1"/>
</dbReference>
<evidence type="ECO:0008006" key="3">
    <source>
        <dbReference type="Google" id="ProtNLM"/>
    </source>
</evidence>
<gene>
    <name evidence="1" type="ORF">B4O97_09520</name>
</gene>
<organism evidence="1 2">
    <name type="scientific">Marispirochaeta aestuarii</name>
    <dbReference type="NCBI Taxonomy" id="1963862"/>
    <lineage>
        <taxon>Bacteria</taxon>
        <taxon>Pseudomonadati</taxon>
        <taxon>Spirochaetota</taxon>
        <taxon>Spirochaetia</taxon>
        <taxon>Spirochaetales</taxon>
        <taxon>Spirochaetaceae</taxon>
        <taxon>Marispirochaeta</taxon>
    </lineage>
</organism>
<name>A0A1Y1RY96_9SPIO</name>
<comment type="caution">
    <text evidence="1">The sequence shown here is derived from an EMBL/GenBank/DDBJ whole genome shotgun (WGS) entry which is preliminary data.</text>
</comment>
<accession>A0A1Y1RY96</accession>
<dbReference type="Pfam" id="PF08901">
    <property type="entry name" value="DUF1847"/>
    <property type="match status" value="1"/>
</dbReference>
<dbReference type="Proteomes" id="UP000192343">
    <property type="component" value="Unassembled WGS sequence"/>
</dbReference>
<proteinExistence type="predicted"/>
<dbReference type="OrthoDB" id="9795204at2"/>
<evidence type="ECO:0000313" key="1">
    <source>
        <dbReference type="EMBL" id="ORC35400.1"/>
    </source>
</evidence>
<dbReference type="InterPro" id="IPR014997">
    <property type="entry name" value="DUF1847"/>
</dbReference>